<name>A0A6J5YJV9_9ZZZZ</name>
<evidence type="ECO:0000256" key="1">
    <source>
        <dbReference type="ARBA" id="ARBA00008007"/>
    </source>
</evidence>
<dbReference type="InterPro" id="IPR000836">
    <property type="entry name" value="PRTase_dom"/>
</dbReference>
<reference evidence="2" key="1">
    <citation type="submission" date="2020-05" db="EMBL/GenBank/DDBJ databases">
        <authorList>
            <person name="Chiriac C."/>
            <person name="Salcher M."/>
            <person name="Ghai R."/>
            <person name="Kavagutti S V."/>
        </authorList>
    </citation>
    <scope>NUCLEOTIDE SEQUENCE</scope>
</reference>
<dbReference type="AlphaFoldDB" id="A0A6J5YJV9"/>
<proteinExistence type="inferred from homology"/>
<dbReference type="PANTHER" id="PTHR47505:SF1">
    <property type="entry name" value="DNA UTILIZATION PROTEIN YHGH"/>
    <property type="match status" value="1"/>
</dbReference>
<gene>
    <name evidence="2" type="ORF">UFOPK3775_00143</name>
</gene>
<dbReference type="SUPFAM" id="SSF53271">
    <property type="entry name" value="PRTase-like"/>
    <property type="match status" value="1"/>
</dbReference>
<sequence>MKILSSVNELLFPQRCISCKSLGRVLCPTCLPEWKFENRFQILRDKTGNKLSVFSSADYSDVTRSIILSSKESSIKDADRLITQALNFSLTNFLQFNFATHLVPIPSRAQATRSRGRDFLAEITQGVARGFNLDCAALLRHSRKVRDQSGLSLGARRNNLAGAFVLDSRREWPIRAELLLIDDLVTTGATLLEAARALRYAGFQVKGAVTAAVAQPLR</sequence>
<protein>
    <submittedName>
        <fullName evidence="2">Unannotated protein</fullName>
    </submittedName>
</protein>
<dbReference type="InterPro" id="IPR051910">
    <property type="entry name" value="ComF/GntX_DNA_util-trans"/>
</dbReference>
<dbReference type="CDD" id="cd06223">
    <property type="entry name" value="PRTases_typeI"/>
    <property type="match status" value="1"/>
</dbReference>
<comment type="similarity">
    <text evidence="1">Belongs to the ComF/GntX family.</text>
</comment>
<dbReference type="InterPro" id="IPR029057">
    <property type="entry name" value="PRTase-like"/>
</dbReference>
<dbReference type="Gene3D" id="3.40.50.2020">
    <property type="match status" value="1"/>
</dbReference>
<evidence type="ECO:0000313" key="2">
    <source>
        <dbReference type="EMBL" id="CAB4330785.1"/>
    </source>
</evidence>
<dbReference type="EMBL" id="CAESAK010000010">
    <property type="protein sequence ID" value="CAB4330785.1"/>
    <property type="molecule type" value="Genomic_DNA"/>
</dbReference>
<accession>A0A6J5YJV9</accession>
<dbReference type="PANTHER" id="PTHR47505">
    <property type="entry name" value="DNA UTILIZATION PROTEIN YHGH"/>
    <property type="match status" value="1"/>
</dbReference>
<organism evidence="2">
    <name type="scientific">freshwater metagenome</name>
    <dbReference type="NCBI Taxonomy" id="449393"/>
    <lineage>
        <taxon>unclassified sequences</taxon>
        <taxon>metagenomes</taxon>
        <taxon>ecological metagenomes</taxon>
    </lineage>
</organism>